<evidence type="ECO:0000259" key="9">
    <source>
        <dbReference type="PROSITE" id="PS51671"/>
    </source>
</evidence>
<dbReference type="Gene3D" id="3.40.50.300">
    <property type="entry name" value="P-loop containing nucleotide triphosphate hydrolases"/>
    <property type="match status" value="1"/>
</dbReference>
<keyword evidence="2" id="KW-0058">Aromatic hydrocarbons catabolism</keyword>
<dbReference type="InterPro" id="IPR000014">
    <property type="entry name" value="PAS"/>
</dbReference>
<dbReference type="FunFam" id="3.40.50.300:FF:000006">
    <property type="entry name" value="DNA-binding transcriptional regulator NtrC"/>
    <property type="match status" value="1"/>
</dbReference>
<evidence type="ECO:0000256" key="7">
    <source>
        <dbReference type="ARBA" id="ARBA00029500"/>
    </source>
</evidence>
<evidence type="ECO:0000256" key="5">
    <source>
        <dbReference type="ARBA" id="ARBA00023159"/>
    </source>
</evidence>
<dbReference type="PROSITE" id="PS00688">
    <property type="entry name" value="SIGMA54_INTERACT_3"/>
    <property type="match status" value="1"/>
</dbReference>
<keyword evidence="4" id="KW-0805">Transcription regulation</keyword>
<feature type="domain" description="ACT" evidence="9">
    <location>
        <begin position="6"/>
        <end position="83"/>
    </location>
</feature>
<dbReference type="Pfam" id="PF00989">
    <property type="entry name" value="PAS"/>
    <property type="match status" value="1"/>
</dbReference>
<dbReference type="GO" id="GO:0005524">
    <property type="term" value="F:ATP binding"/>
    <property type="evidence" value="ECO:0007669"/>
    <property type="project" value="UniProtKB-KW"/>
</dbReference>
<evidence type="ECO:0000256" key="6">
    <source>
        <dbReference type="ARBA" id="ARBA00023163"/>
    </source>
</evidence>
<dbReference type="InterPro" id="IPR003593">
    <property type="entry name" value="AAA+_ATPase"/>
</dbReference>
<dbReference type="SUPFAM" id="SSF46689">
    <property type="entry name" value="Homeodomain-like"/>
    <property type="match status" value="1"/>
</dbReference>
<dbReference type="Gene3D" id="1.10.10.60">
    <property type="entry name" value="Homeodomain-like"/>
    <property type="match status" value="1"/>
</dbReference>
<dbReference type="CDD" id="cd00009">
    <property type="entry name" value="AAA"/>
    <property type="match status" value="1"/>
</dbReference>
<dbReference type="Proteomes" id="UP000427769">
    <property type="component" value="Chromosome"/>
</dbReference>
<evidence type="ECO:0000256" key="2">
    <source>
        <dbReference type="ARBA" id="ARBA00022797"/>
    </source>
</evidence>
<dbReference type="SMART" id="SM00382">
    <property type="entry name" value="AAA"/>
    <property type="match status" value="1"/>
</dbReference>
<dbReference type="InterPro" id="IPR045865">
    <property type="entry name" value="ACT-like_dom_sf"/>
</dbReference>
<keyword evidence="6" id="KW-0804">Transcription</keyword>
<dbReference type="CDD" id="cd00130">
    <property type="entry name" value="PAS"/>
    <property type="match status" value="1"/>
</dbReference>
<evidence type="ECO:0000313" key="11">
    <source>
        <dbReference type="Proteomes" id="UP000427769"/>
    </source>
</evidence>
<gene>
    <name evidence="10" type="ORF">DSCW_08140</name>
</gene>
<keyword evidence="3" id="KW-0067">ATP-binding</keyword>
<keyword evidence="11" id="KW-1185">Reference proteome</keyword>
<dbReference type="PANTHER" id="PTHR32071:SF57">
    <property type="entry name" value="C4-DICARBOXYLATE TRANSPORT TRANSCRIPTIONAL REGULATORY PROTEIN DCTD"/>
    <property type="match status" value="1"/>
</dbReference>
<dbReference type="InterPro" id="IPR030828">
    <property type="entry name" value="HTH_TyrR"/>
</dbReference>
<dbReference type="InterPro" id="IPR002912">
    <property type="entry name" value="ACT_dom"/>
</dbReference>
<evidence type="ECO:0000256" key="4">
    <source>
        <dbReference type="ARBA" id="ARBA00023015"/>
    </source>
</evidence>
<name>A0A5K7ZAA2_9BACT</name>
<dbReference type="Gene3D" id="3.30.70.260">
    <property type="match status" value="1"/>
</dbReference>
<evidence type="ECO:0000259" key="8">
    <source>
        <dbReference type="PROSITE" id="PS50045"/>
    </source>
</evidence>
<dbReference type="InterPro" id="IPR058031">
    <property type="entry name" value="AAA_lid_NorR"/>
</dbReference>
<dbReference type="Gene3D" id="1.10.8.60">
    <property type="match status" value="1"/>
</dbReference>
<dbReference type="Pfam" id="PF25601">
    <property type="entry name" value="AAA_lid_14"/>
    <property type="match status" value="1"/>
</dbReference>
<dbReference type="GO" id="GO:0006355">
    <property type="term" value="P:regulation of DNA-templated transcription"/>
    <property type="evidence" value="ECO:0007669"/>
    <property type="project" value="InterPro"/>
</dbReference>
<dbReference type="AlphaFoldDB" id="A0A5K7ZAA2"/>
<dbReference type="InterPro" id="IPR009057">
    <property type="entry name" value="Homeodomain-like_sf"/>
</dbReference>
<sequence length="538" mass="59198">MNRTSKLNLQFVDRIGIVADISRHVARLSVNIVSMEVQRKQELADVYLEVDPSRREISARDVLETLSSLDGLQSIRLIETMPHENRQNTFRTVLDNVSDGIVSIDAGGNITTINRLARTIYNCLECNPIGKRIDQTPVMDDTLLSCLEGKTVSRLRHSVATDKGRFQFFISARPIVDASGRITGAVKIMKDMREIEALVEKAAQAERISFETIVGDSPTVNEAIAFARKIAPTAAIVSIRGQSGTGKELFARAIHFESGRSGPFVAVNCAAIPDALLESELFGYESGSFTGASKSGHTGLFEQAKGGTLFLDEIADLPPGPQAKILRAIQEKRIRRIGGRSEIEIDARIVTATNRHLEQLVADGAFRQDLYYRINVLPVHLPPLQARREDIPVLADHFLFQINCRLGTRLQRLTRKAQDKLARHDWPGNVRELKNVIERAAILCDAADIGAESILFSFELSGHAPDERRPAVKAHGNAPLSRQLDALERRIVIDALNSSKSIRQAASGLGISHTALRNKIKKHGLQASPTGYAVKANP</sequence>
<dbReference type="GO" id="GO:0003677">
    <property type="term" value="F:DNA binding"/>
    <property type="evidence" value="ECO:0007669"/>
    <property type="project" value="UniProtKB-KW"/>
</dbReference>
<proteinExistence type="predicted"/>
<evidence type="ECO:0000256" key="1">
    <source>
        <dbReference type="ARBA" id="ARBA00022741"/>
    </source>
</evidence>
<dbReference type="RefSeq" id="WP_155302508.1">
    <property type="nucleotide sequence ID" value="NZ_AP021875.1"/>
</dbReference>
<accession>A0A5K7ZAA2</accession>
<feature type="domain" description="Sigma-54 factor interaction" evidence="8">
    <location>
        <begin position="213"/>
        <end position="442"/>
    </location>
</feature>
<dbReference type="SUPFAM" id="SSF55021">
    <property type="entry name" value="ACT-like"/>
    <property type="match status" value="1"/>
</dbReference>
<dbReference type="SUPFAM" id="SSF55785">
    <property type="entry name" value="PYP-like sensor domain (PAS domain)"/>
    <property type="match status" value="1"/>
</dbReference>
<keyword evidence="5" id="KW-0010">Activator</keyword>
<dbReference type="InterPro" id="IPR025944">
    <property type="entry name" value="Sigma_54_int_dom_CS"/>
</dbReference>
<dbReference type="InterPro" id="IPR027417">
    <property type="entry name" value="P-loop_NTPase"/>
</dbReference>
<dbReference type="SUPFAM" id="SSF52540">
    <property type="entry name" value="P-loop containing nucleoside triphosphate hydrolases"/>
    <property type="match status" value="1"/>
</dbReference>
<keyword evidence="1" id="KW-0547">Nucleotide-binding</keyword>
<dbReference type="InterPro" id="IPR013767">
    <property type="entry name" value="PAS_fold"/>
</dbReference>
<dbReference type="Pfam" id="PF18024">
    <property type="entry name" value="HTH_50"/>
    <property type="match status" value="1"/>
</dbReference>
<protein>
    <recommendedName>
        <fullName evidence="7">HTH-type transcriptional regulatory protein TyrR</fullName>
    </recommendedName>
</protein>
<evidence type="ECO:0000256" key="3">
    <source>
        <dbReference type="ARBA" id="ARBA00022840"/>
    </source>
</evidence>
<dbReference type="InterPro" id="IPR002078">
    <property type="entry name" value="Sigma_54_int"/>
</dbReference>
<evidence type="ECO:0000313" key="10">
    <source>
        <dbReference type="EMBL" id="BBO73397.1"/>
    </source>
</evidence>
<organism evidence="10 11">
    <name type="scientific">Desulfosarcina widdelii</name>
    <dbReference type="NCBI Taxonomy" id="947919"/>
    <lineage>
        <taxon>Bacteria</taxon>
        <taxon>Pseudomonadati</taxon>
        <taxon>Thermodesulfobacteriota</taxon>
        <taxon>Desulfobacteria</taxon>
        <taxon>Desulfobacterales</taxon>
        <taxon>Desulfosarcinaceae</taxon>
        <taxon>Desulfosarcina</taxon>
    </lineage>
</organism>
<dbReference type="PANTHER" id="PTHR32071">
    <property type="entry name" value="TRANSCRIPTIONAL REGULATORY PROTEIN"/>
    <property type="match status" value="1"/>
</dbReference>
<dbReference type="InterPro" id="IPR035965">
    <property type="entry name" value="PAS-like_dom_sf"/>
</dbReference>
<dbReference type="Pfam" id="PF00158">
    <property type="entry name" value="Sigma54_activat"/>
    <property type="match status" value="1"/>
</dbReference>
<dbReference type="PROSITE" id="PS51671">
    <property type="entry name" value="ACT"/>
    <property type="match status" value="1"/>
</dbReference>
<dbReference type="OrthoDB" id="5413348at2"/>
<reference evidence="10 11" key="1">
    <citation type="submission" date="2019-11" db="EMBL/GenBank/DDBJ databases">
        <title>Comparative genomics of hydrocarbon-degrading Desulfosarcina strains.</title>
        <authorList>
            <person name="Watanabe M."/>
            <person name="Kojima H."/>
            <person name="Fukui M."/>
        </authorList>
    </citation>
    <scope>NUCLEOTIDE SEQUENCE [LARGE SCALE GENOMIC DNA]</scope>
    <source>
        <strain evidence="10 11">PP31</strain>
    </source>
</reference>
<dbReference type="EMBL" id="AP021875">
    <property type="protein sequence ID" value="BBO73397.1"/>
    <property type="molecule type" value="Genomic_DNA"/>
</dbReference>
<dbReference type="Gene3D" id="3.30.450.20">
    <property type="entry name" value="PAS domain"/>
    <property type="match status" value="1"/>
</dbReference>
<dbReference type="PROSITE" id="PS50045">
    <property type="entry name" value="SIGMA54_INTERACT_4"/>
    <property type="match status" value="1"/>
</dbReference>
<dbReference type="KEGG" id="dwd:DSCW_08140"/>